<accession>A0A7X1GGV8</accession>
<dbReference type="SUPFAM" id="SSF55729">
    <property type="entry name" value="Acyl-CoA N-acyltransferases (Nat)"/>
    <property type="match status" value="1"/>
</dbReference>
<keyword evidence="2" id="KW-0808">Transferase</keyword>
<dbReference type="Proteomes" id="UP000526003">
    <property type="component" value="Unassembled WGS sequence"/>
</dbReference>
<dbReference type="GO" id="GO:0016747">
    <property type="term" value="F:acyltransferase activity, transferring groups other than amino-acyl groups"/>
    <property type="evidence" value="ECO:0007669"/>
    <property type="project" value="InterPro"/>
</dbReference>
<dbReference type="RefSeq" id="WP_166591045.1">
    <property type="nucleotide sequence ID" value="NZ_CP090311.1"/>
</dbReference>
<sequence>MPHTQYTQLDDALWPLMNKFYRRHQSSMKAVRDAQLWVGKRDEIVAGLCLRPMAEGLWLTGLLVDPACRGQGVAAALMAHALATVTQPVWLLCHPDLREFYQGNGFSAGPQLPYALAERLLRYSRSKPMIAMGRG</sequence>
<feature type="domain" description="N-acetyltransferase" evidence="1">
    <location>
        <begin position="1"/>
        <end position="130"/>
    </location>
</feature>
<dbReference type="Pfam" id="PF13508">
    <property type="entry name" value="Acetyltransf_7"/>
    <property type="match status" value="1"/>
</dbReference>
<dbReference type="AlphaFoldDB" id="A0A7X1GGV8"/>
<evidence type="ECO:0000313" key="3">
    <source>
        <dbReference type="Proteomes" id="UP000526003"/>
    </source>
</evidence>
<organism evidence="2 3">
    <name type="scientific">Pseudomonas kielensis</name>
    <dbReference type="NCBI Taxonomy" id="2762577"/>
    <lineage>
        <taxon>Bacteria</taxon>
        <taxon>Pseudomonadati</taxon>
        <taxon>Pseudomonadota</taxon>
        <taxon>Gammaproteobacteria</taxon>
        <taxon>Pseudomonadales</taxon>
        <taxon>Pseudomonadaceae</taxon>
        <taxon>Pseudomonas</taxon>
    </lineage>
</organism>
<name>A0A7X1GGV8_9PSED</name>
<keyword evidence="3" id="KW-1185">Reference proteome</keyword>
<dbReference type="InterPro" id="IPR000182">
    <property type="entry name" value="GNAT_dom"/>
</dbReference>
<comment type="caution">
    <text evidence="2">The sequence shown here is derived from an EMBL/GenBank/DDBJ whole genome shotgun (WGS) entry which is preliminary data.</text>
</comment>
<protein>
    <submittedName>
        <fullName evidence="2">GNAT family N-acetyltransferase</fullName>
    </submittedName>
</protein>
<evidence type="ECO:0000313" key="2">
    <source>
        <dbReference type="EMBL" id="MBC2692252.1"/>
    </source>
</evidence>
<gene>
    <name evidence="2" type="ORF">H7995_20905</name>
</gene>
<reference evidence="2 3" key="1">
    <citation type="submission" date="2020-08" db="EMBL/GenBank/DDBJ databases">
        <title>Pseudomonas sp. nov.</title>
        <authorList>
            <person name="Gieschler S."/>
            <person name="Fiedler G."/>
            <person name="Brinks E."/>
            <person name="Boehnlein C."/>
            <person name="Franz C.M.A.P."/>
            <person name="Kabisch J."/>
        </authorList>
    </citation>
    <scope>NUCLEOTIDE SEQUENCE [LARGE SCALE GENOMIC DNA]</scope>
    <source>
        <strain evidence="2 3">MBT-1</strain>
    </source>
</reference>
<proteinExistence type="predicted"/>
<dbReference type="Gene3D" id="3.40.630.30">
    <property type="match status" value="1"/>
</dbReference>
<dbReference type="PROSITE" id="PS51186">
    <property type="entry name" value="GNAT"/>
    <property type="match status" value="1"/>
</dbReference>
<evidence type="ECO:0000259" key="1">
    <source>
        <dbReference type="PROSITE" id="PS51186"/>
    </source>
</evidence>
<dbReference type="EMBL" id="JACMYG010000025">
    <property type="protein sequence ID" value="MBC2692252.1"/>
    <property type="molecule type" value="Genomic_DNA"/>
</dbReference>
<dbReference type="InterPro" id="IPR016181">
    <property type="entry name" value="Acyl_CoA_acyltransferase"/>
</dbReference>